<dbReference type="GeneID" id="92501606"/>
<dbReference type="STRING" id="1280948.HY36_06465"/>
<dbReference type="PANTHER" id="PTHR30308">
    <property type="entry name" value="TMRNA-BINDING COMPONENT OF TRANS-TRANSLATION TAGGING COMPLEX"/>
    <property type="match status" value="1"/>
</dbReference>
<comment type="caution">
    <text evidence="4">The sequence shown here is derived from an EMBL/GenBank/DDBJ whole genome shotgun (WGS) entry which is preliminary data.</text>
</comment>
<protein>
    <recommendedName>
        <fullName evidence="3">SsrA-binding protein</fullName>
    </recommendedName>
    <alternativeName>
        <fullName evidence="3">Small protein B</fullName>
    </alternativeName>
</protein>
<dbReference type="eggNOG" id="COG0691">
    <property type="taxonomic scope" value="Bacteria"/>
</dbReference>
<dbReference type="PANTHER" id="PTHR30308:SF2">
    <property type="entry name" value="SSRA-BINDING PROTEIN"/>
    <property type="match status" value="1"/>
</dbReference>
<evidence type="ECO:0000313" key="5">
    <source>
        <dbReference type="Proteomes" id="UP000024547"/>
    </source>
</evidence>
<comment type="similarity">
    <text evidence="3">Belongs to the SmpB family.</text>
</comment>
<dbReference type="EMBL" id="AWFH01000034">
    <property type="protein sequence ID" value="KCZ59768.1"/>
    <property type="molecule type" value="Genomic_DNA"/>
</dbReference>
<dbReference type="GO" id="GO:0070929">
    <property type="term" value="P:trans-translation"/>
    <property type="evidence" value="ECO:0007669"/>
    <property type="project" value="UniProtKB-UniRule"/>
</dbReference>
<dbReference type="InterPro" id="IPR000037">
    <property type="entry name" value="SsrA-bd_prot"/>
</dbReference>
<dbReference type="InterPro" id="IPR023620">
    <property type="entry name" value="SmpB"/>
</dbReference>
<keyword evidence="4" id="KW-0238">DNA-binding</keyword>
<dbReference type="InterPro" id="IPR020081">
    <property type="entry name" value="SsrA-bd_prot_CS"/>
</dbReference>
<keyword evidence="1 3" id="KW-0963">Cytoplasm</keyword>
<dbReference type="Proteomes" id="UP000024547">
    <property type="component" value="Unassembled WGS sequence"/>
</dbReference>
<gene>
    <name evidence="3" type="primary">smpB</name>
    <name evidence="4" type="ORF">HY36_06465</name>
</gene>
<reference evidence="4 5" key="1">
    <citation type="journal article" date="2014" name="Antonie Van Leeuwenhoek">
        <title>Hyphomonas beringensis sp. nov. and Hyphomonas chukchiensis sp. nov., isolated from surface seawater of the Bering Sea and Chukchi Sea.</title>
        <authorList>
            <person name="Li C."/>
            <person name="Lai Q."/>
            <person name="Li G."/>
            <person name="Dong C."/>
            <person name="Wang J."/>
            <person name="Liao Y."/>
            <person name="Shao Z."/>
        </authorList>
    </citation>
    <scope>NUCLEOTIDE SEQUENCE [LARGE SCALE GENOMIC DNA]</scope>
    <source>
        <strain evidence="4 5">22II1-22F38</strain>
    </source>
</reference>
<proteinExistence type="inferred from homology"/>
<dbReference type="Gene3D" id="2.40.280.10">
    <property type="match status" value="1"/>
</dbReference>
<keyword evidence="5" id="KW-1185">Reference proteome</keyword>
<dbReference type="AlphaFoldDB" id="A0A059DYL1"/>
<dbReference type="SUPFAM" id="SSF74982">
    <property type="entry name" value="Small protein B (SmpB)"/>
    <property type="match status" value="1"/>
</dbReference>
<name>A0A059DYL1_9PROT</name>
<dbReference type="OrthoDB" id="9805462at2"/>
<dbReference type="Pfam" id="PF01668">
    <property type="entry name" value="SmpB"/>
    <property type="match status" value="1"/>
</dbReference>
<evidence type="ECO:0000313" key="4">
    <source>
        <dbReference type="EMBL" id="KCZ59768.1"/>
    </source>
</evidence>
<dbReference type="PATRIC" id="fig|1280948.3.peg.2387"/>
<comment type="function">
    <text evidence="3">Required for rescue of stalled ribosomes mediated by trans-translation. Binds to transfer-messenger RNA (tmRNA), required for stable association of tmRNA with ribosomes. tmRNA and SmpB together mimic tRNA shape, replacing the anticodon stem-loop with SmpB. tmRNA is encoded by the ssrA gene; the 2 termini fold to resemble tRNA(Ala) and it encodes a 'tag peptide', a short internal open reading frame. During trans-translation Ala-aminoacylated tmRNA acts like a tRNA, entering the A-site of stalled ribosomes, displacing the stalled mRNA. The ribosome then switches to translate the ORF on the tmRNA; the nascent peptide is terminated with the 'tag peptide' encoded by the tmRNA and targeted for degradation. The ribosome is freed to recommence translation, which seems to be the essential function of trans-translation.</text>
</comment>
<organism evidence="4 5">
    <name type="scientific">Hyphomonas atlantica</name>
    <dbReference type="NCBI Taxonomy" id="1280948"/>
    <lineage>
        <taxon>Bacteria</taxon>
        <taxon>Pseudomonadati</taxon>
        <taxon>Pseudomonadota</taxon>
        <taxon>Alphaproteobacteria</taxon>
        <taxon>Hyphomonadales</taxon>
        <taxon>Hyphomonadaceae</taxon>
        <taxon>Hyphomonas</taxon>
    </lineage>
</organism>
<dbReference type="PROSITE" id="PS01317">
    <property type="entry name" value="SSRP"/>
    <property type="match status" value="1"/>
</dbReference>
<dbReference type="GO" id="GO:0070930">
    <property type="term" value="P:trans-translation-dependent protein tagging"/>
    <property type="evidence" value="ECO:0007669"/>
    <property type="project" value="TreeGrafter"/>
</dbReference>
<dbReference type="NCBIfam" id="NF003843">
    <property type="entry name" value="PRK05422.1"/>
    <property type="match status" value="1"/>
</dbReference>
<dbReference type="HAMAP" id="MF_00023">
    <property type="entry name" value="SmpB"/>
    <property type="match status" value="1"/>
</dbReference>
<dbReference type="RefSeq" id="WP_035552979.1">
    <property type="nucleotide sequence ID" value="NZ_AWFH01000034.1"/>
</dbReference>
<dbReference type="GO" id="GO:0003723">
    <property type="term" value="F:RNA binding"/>
    <property type="evidence" value="ECO:0007669"/>
    <property type="project" value="UniProtKB-UniRule"/>
</dbReference>
<dbReference type="GO" id="GO:0005829">
    <property type="term" value="C:cytosol"/>
    <property type="evidence" value="ECO:0007669"/>
    <property type="project" value="TreeGrafter"/>
</dbReference>
<evidence type="ECO:0000256" key="1">
    <source>
        <dbReference type="ARBA" id="ARBA00022490"/>
    </source>
</evidence>
<dbReference type="NCBIfam" id="TIGR00086">
    <property type="entry name" value="smpB"/>
    <property type="match status" value="1"/>
</dbReference>
<keyword evidence="2 3" id="KW-0694">RNA-binding</keyword>
<dbReference type="GO" id="GO:0003677">
    <property type="term" value="F:DNA binding"/>
    <property type="evidence" value="ECO:0007669"/>
    <property type="project" value="UniProtKB-KW"/>
</dbReference>
<dbReference type="CDD" id="cd09294">
    <property type="entry name" value="SmpB"/>
    <property type="match status" value="1"/>
</dbReference>
<evidence type="ECO:0000256" key="2">
    <source>
        <dbReference type="ARBA" id="ARBA00022884"/>
    </source>
</evidence>
<sequence length="159" mass="17958">MAKKSQTKGRSDGLVAENRRSRRDYAVEDTLEAGIMLVGSEVKSLRQGKANIAEAYVSPEDGGLYLINADIPIYNAANRFNHEPKRKRKLLVSKRELAKLSQSVDRAGRTIVPLKLYFNERGLAKLLIGLATGRKSHDKREVEAKRDWQRQKARILKEG</sequence>
<accession>A0A059DYL1</accession>
<evidence type="ECO:0000256" key="3">
    <source>
        <dbReference type="HAMAP-Rule" id="MF_00023"/>
    </source>
</evidence>
<comment type="subcellular location">
    <subcellularLocation>
        <location evidence="3">Cytoplasm</location>
    </subcellularLocation>
    <text evidence="3">The tmRNA-SmpB complex associates with stalled 70S ribosomes.</text>
</comment>